<feature type="domain" description="Protein export membrane protein SecD/SecF C-terminal" evidence="1">
    <location>
        <begin position="4"/>
        <end position="44"/>
    </location>
</feature>
<dbReference type="Proteomes" id="UP000254802">
    <property type="component" value="Unassembled WGS sequence"/>
</dbReference>
<sequence>MEMIHQKLDSNATIKSIEFVGPNVGEELTQGAIYATWQHLLCYLFTWKHV</sequence>
<gene>
    <name evidence="2" type="ORF">NCTC10638_01924</name>
</gene>
<name>A0A378N423_MANHA</name>
<evidence type="ECO:0000313" key="3">
    <source>
        <dbReference type="Proteomes" id="UP000254802"/>
    </source>
</evidence>
<dbReference type="AlphaFoldDB" id="A0A378N423"/>
<evidence type="ECO:0000313" key="2">
    <source>
        <dbReference type="EMBL" id="STY60718.1"/>
    </source>
</evidence>
<accession>A0A378N423</accession>
<proteinExistence type="predicted"/>
<dbReference type="InterPro" id="IPR048634">
    <property type="entry name" value="SecD_SecF_C"/>
</dbReference>
<reference evidence="2 3" key="1">
    <citation type="submission" date="2018-06" db="EMBL/GenBank/DDBJ databases">
        <authorList>
            <consortium name="Pathogen Informatics"/>
            <person name="Doyle S."/>
        </authorList>
    </citation>
    <scope>NUCLEOTIDE SEQUENCE [LARGE SCALE GENOMIC DNA]</scope>
    <source>
        <strain evidence="2 3">NCTC10638</strain>
    </source>
</reference>
<organism evidence="2 3">
    <name type="scientific">Mannheimia haemolytica</name>
    <name type="common">Pasteurella haemolytica</name>
    <dbReference type="NCBI Taxonomy" id="75985"/>
    <lineage>
        <taxon>Bacteria</taxon>
        <taxon>Pseudomonadati</taxon>
        <taxon>Pseudomonadota</taxon>
        <taxon>Gammaproteobacteria</taxon>
        <taxon>Pasteurellales</taxon>
        <taxon>Pasteurellaceae</taxon>
        <taxon>Mannheimia</taxon>
    </lineage>
</organism>
<dbReference type="Pfam" id="PF02355">
    <property type="entry name" value="SecD_SecF_C"/>
    <property type="match status" value="1"/>
</dbReference>
<dbReference type="EMBL" id="UGPN01000002">
    <property type="protein sequence ID" value="STY60718.1"/>
    <property type="molecule type" value="Genomic_DNA"/>
</dbReference>
<protein>
    <recommendedName>
        <fullName evidence="1">Protein export membrane protein SecD/SecF C-terminal domain-containing protein</fullName>
    </recommendedName>
</protein>
<evidence type="ECO:0000259" key="1">
    <source>
        <dbReference type="Pfam" id="PF02355"/>
    </source>
</evidence>